<dbReference type="GO" id="GO:0008901">
    <property type="term" value="F:ferredoxin hydrogenase activity"/>
    <property type="evidence" value="ECO:0007669"/>
    <property type="project" value="InterPro"/>
</dbReference>
<sequence>MKIKKEILNRVEGEIELKLMWEDNTIKDALIIAPNFRGFEFILRNKPVLDALVISPRVCGICGHAHLIATVNAIEDIYNKNGYEIKITEKAKLIRNITLAAEIIQNHIRWFYLFLIPDFLYFNENMKIYYEPIKGLQWQKGLKASSEIVKVISIFGGQWPHTSYAVPGGVVSDPITTDIISAISIVDYLIKFFEDEILGIDAEKYLATSSFEELINILKDGDLKRFIEMTFSLNMENIGTAYKRFITLGDILPCIKKGVIKKKKVKFDLNKIKEIDSYSYLTKNFDIKLDEKRYTWAKGVHYDKLPMETGPLARRILNEDNLFLDMLNKFSDSFLVRVLARLDEIIKLLFSMKNWLLSINLKESSYIKPQMDIKKLSGQGTGITEAARGSLIHQVVIKNGNIEEYNIITPTVWNLTSRDEKYPSPAEKAIIGLDSNIKAHMVLRSFDICSVCTTH</sequence>
<dbReference type="AlphaFoldDB" id="A0AA46AF02"/>
<feature type="binding site" evidence="7">
    <location>
        <position position="40"/>
    </location>
    <ligand>
        <name>Mg(2+)</name>
        <dbReference type="ChEBI" id="CHEBI:18420"/>
    </ligand>
</feature>
<feature type="binding site" evidence="7">
    <location>
        <position position="62"/>
    </location>
    <ligand>
        <name>Mg(2+)</name>
        <dbReference type="ChEBI" id="CHEBI:18420"/>
    </ligand>
</feature>
<proteinExistence type="inferred from homology"/>
<feature type="binding site" evidence="7">
    <location>
        <position position="452"/>
    </location>
    <ligand>
        <name>Fe cation</name>
        <dbReference type="ChEBI" id="CHEBI:24875"/>
    </ligand>
</feature>
<evidence type="ECO:0000256" key="6">
    <source>
        <dbReference type="ARBA" id="ARBA00023002"/>
    </source>
</evidence>
<keyword evidence="7" id="KW-0460">Magnesium</keyword>
<comment type="similarity">
    <text evidence="3">Belongs to the [NiFe]/[NiFeSe] hydrogenase large subunit family.</text>
</comment>
<dbReference type="EMBL" id="FXTX01000013">
    <property type="protein sequence ID" value="SMP15380.1"/>
    <property type="molecule type" value="Genomic_DNA"/>
</dbReference>
<dbReference type="GO" id="GO:0016151">
    <property type="term" value="F:nickel cation binding"/>
    <property type="evidence" value="ECO:0007669"/>
    <property type="project" value="InterPro"/>
</dbReference>
<dbReference type="GO" id="GO:0030313">
    <property type="term" value="C:cell envelope"/>
    <property type="evidence" value="ECO:0007669"/>
    <property type="project" value="UniProtKB-SubCell"/>
</dbReference>
<keyword evidence="6" id="KW-0560">Oxidoreductase</keyword>
<dbReference type="InterPro" id="IPR029014">
    <property type="entry name" value="NiFe-Hase_large"/>
</dbReference>
<comment type="subcellular location">
    <subcellularLocation>
        <location evidence="2">Cell envelope</location>
    </subcellularLocation>
</comment>
<keyword evidence="4 7" id="KW-0533">Nickel</keyword>
<keyword evidence="7" id="KW-0408">Iron</keyword>
<dbReference type="Proteomes" id="UP001157947">
    <property type="component" value="Unassembled WGS sequence"/>
</dbReference>
<evidence type="ECO:0000256" key="1">
    <source>
        <dbReference type="ARBA" id="ARBA00001967"/>
    </source>
</evidence>
<dbReference type="PANTHER" id="PTHR42958">
    <property type="entry name" value="HYDROGENASE-2 LARGE CHAIN"/>
    <property type="match status" value="1"/>
</dbReference>
<feature type="binding site" evidence="7">
    <location>
        <position position="449"/>
    </location>
    <ligand>
        <name>Ni(2+)</name>
        <dbReference type="ChEBI" id="CHEBI:49786"/>
    </ligand>
</feature>
<comment type="cofactor">
    <cofactor evidence="1 7">
        <name>Ni(2+)</name>
        <dbReference type="ChEBI" id="CHEBI:49786"/>
    </cofactor>
</comment>
<evidence type="ECO:0000313" key="8">
    <source>
        <dbReference type="EMBL" id="SMP15380.1"/>
    </source>
</evidence>
<protein>
    <submittedName>
        <fullName evidence="8">Ni,Fe-hydrogenase I large subunit</fullName>
    </submittedName>
</protein>
<dbReference type="InterPro" id="IPR050867">
    <property type="entry name" value="NiFe/NiFeSe_hydrgnase_LSU"/>
</dbReference>
<dbReference type="Pfam" id="PF00374">
    <property type="entry name" value="NiFeSe_Hases"/>
    <property type="match status" value="2"/>
</dbReference>
<gene>
    <name evidence="8" type="ORF">SAMN06264868_11344</name>
</gene>
<dbReference type="InterPro" id="IPR001501">
    <property type="entry name" value="Ni-dep_hyd_lsu"/>
</dbReference>
<feature type="binding site" evidence="7">
    <location>
        <position position="455"/>
    </location>
    <ligand>
        <name>Mg(2+)</name>
        <dbReference type="ChEBI" id="CHEBI:18420"/>
    </ligand>
</feature>
<evidence type="ECO:0000256" key="7">
    <source>
        <dbReference type="PIRSR" id="PIRSR601501-1"/>
    </source>
</evidence>
<dbReference type="InterPro" id="IPR018194">
    <property type="entry name" value="Ni-dep_hyd_lsu_Ni_BS"/>
</dbReference>
<evidence type="ECO:0000256" key="5">
    <source>
        <dbReference type="ARBA" id="ARBA00022723"/>
    </source>
</evidence>
<dbReference type="PANTHER" id="PTHR42958:SF4">
    <property type="entry name" value="HYDROGENASE EXPRESSION_FORMATION PROTEIN HUPK"/>
    <property type="match status" value="1"/>
</dbReference>
<dbReference type="Gene3D" id="1.10.645.10">
    <property type="entry name" value="Cytochrome-c3 Hydrogenase, chain B"/>
    <property type="match status" value="1"/>
</dbReference>
<evidence type="ECO:0000313" key="9">
    <source>
        <dbReference type="Proteomes" id="UP001157947"/>
    </source>
</evidence>
<accession>A0AA46AF02</accession>
<keyword evidence="5 7" id="KW-0479">Metal-binding</keyword>
<dbReference type="SUPFAM" id="SSF56762">
    <property type="entry name" value="HydB/Nqo4-like"/>
    <property type="match status" value="1"/>
</dbReference>
<keyword evidence="9" id="KW-1185">Reference proteome</keyword>
<comment type="cofactor">
    <cofactor evidence="7">
        <name>Fe cation</name>
        <dbReference type="ChEBI" id="CHEBI:24875"/>
    </cofactor>
</comment>
<comment type="caution">
    <text evidence="8">The sequence shown here is derived from an EMBL/GenBank/DDBJ whole genome shotgun (WGS) entry which is preliminary data.</text>
</comment>
<reference evidence="8" key="1">
    <citation type="submission" date="2017-05" db="EMBL/GenBank/DDBJ databases">
        <authorList>
            <person name="Varghese N."/>
            <person name="Submissions S."/>
        </authorList>
    </citation>
    <scope>NUCLEOTIDE SEQUENCE</scope>
    <source>
        <strain evidence="8">DSM 18763</strain>
    </source>
</reference>
<evidence type="ECO:0000256" key="4">
    <source>
        <dbReference type="ARBA" id="ARBA00022596"/>
    </source>
</evidence>
<name>A0AA46AF02_9AQUI</name>
<feature type="binding site" evidence="7">
    <location>
        <position position="407"/>
    </location>
    <ligand>
        <name>Mg(2+)</name>
        <dbReference type="ChEBI" id="CHEBI:18420"/>
    </ligand>
</feature>
<evidence type="ECO:0000256" key="3">
    <source>
        <dbReference type="ARBA" id="ARBA00009292"/>
    </source>
</evidence>
<feature type="binding site" evidence="7">
    <location>
        <position position="59"/>
    </location>
    <ligand>
        <name>Ni(2+)</name>
        <dbReference type="ChEBI" id="CHEBI:49786"/>
    </ligand>
</feature>
<dbReference type="PROSITE" id="PS00507">
    <property type="entry name" value="NI_HGENASE_L_1"/>
    <property type="match status" value="1"/>
</dbReference>
<organism evidence="8 9">
    <name type="scientific">Venenivibrio stagnispumantis</name>
    <dbReference type="NCBI Taxonomy" id="407998"/>
    <lineage>
        <taxon>Bacteria</taxon>
        <taxon>Pseudomonadati</taxon>
        <taxon>Aquificota</taxon>
        <taxon>Aquificia</taxon>
        <taxon>Aquificales</taxon>
        <taxon>Hydrogenothermaceae</taxon>
        <taxon>Venenivibrio</taxon>
    </lineage>
</organism>
<dbReference type="RefSeq" id="WP_265134074.1">
    <property type="nucleotide sequence ID" value="NZ_FXTX01000013.1"/>
</dbReference>
<evidence type="ECO:0000256" key="2">
    <source>
        <dbReference type="ARBA" id="ARBA00004196"/>
    </source>
</evidence>